<protein>
    <submittedName>
        <fullName evidence="2">Uncharacterized protein</fullName>
    </submittedName>
</protein>
<evidence type="ECO:0000313" key="2">
    <source>
        <dbReference type="EMBL" id="ALO60914.1"/>
    </source>
</evidence>
<proteinExistence type="predicted"/>
<dbReference type="InParanoid" id="A0A0S2LJC0"/>
<evidence type="ECO:0000313" key="3">
    <source>
        <dbReference type="Proteomes" id="UP000002149"/>
    </source>
</evidence>
<keyword evidence="3" id="KW-1185">Reference proteome</keyword>
<name>A0A0S2LJC0_CRYD1</name>
<dbReference type="RefSeq" id="XP_024514453.1">
    <property type="nucleotide sequence ID" value="XM_024658773.1"/>
</dbReference>
<organism evidence="2 3">
    <name type="scientific">Cryptococcus deneoformans (strain JEC21 / ATCC MYA-565)</name>
    <name type="common">Cryptococcus neoformans var. neoformans serotype D</name>
    <dbReference type="NCBI Taxonomy" id="214684"/>
    <lineage>
        <taxon>Eukaryota</taxon>
        <taxon>Fungi</taxon>
        <taxon>Dikarya</taxon>
        <taxon>Basidiomycota</taxon>
        <taxon>Agaricomycotina</taxon>
        <taxon>Tremellomycetes</taxon>
        <taxon>Tremellales</taxon>
        <taxon>Cryptococcaceae</taxon>
        <taxon>Cryptococcus</taxon>
        <taxon>Cryptococcus neoformans species complex</taxon>
    </lineage>
</organism>
<gene>
    <name evidence="2" type="ordered locus">CNJ02365</name>
</gene>
<dbReference type="GeneID" id="36393071"/>
<dbReference type="VEuPathDB" id="FungiDB:CNJ02365"/>
<feature type="compositionally biased region" description="Polar residues" evidence="1">
    <location>
        <begin position="1"/>
        <end position="10"/>
    </location>
</feature>
<feature type="region of interest" description="Disordered" evidence="1">
    <location>
        <begin position="89"/>
        <end position="124"/>
    </location>
</feature>
<evidence type="ECO:0000256" key="1">
    <source>
        <dbReference type="SAM" id="MobiDB-lite"/>
    </source>
</evidence>
<sequence>MSLSSYPSRHTVSRAVRHPLSPTSPSRTHHQLHTDTARAQPTSTYGSSAQCRASTKDPLETDPMLPSLPAAHICSAILVPCTNPIGTMTQRDQGVGVNQADQPTTESPAPPAPPPKTPSSPLPFSKRLFHALVHKPTLSRTWEKKTFVDEQKSAPAIIGGGGGSLERGDDLDGLASALSARSRPVSLYASPAEIAAFKPLPLMMDERDVQGHTQMTQVGMSGIAPKDMGSVRA</sequence>
<feature type="region of interest" description="Disordered" evidence="1">
    <location>
        <begin position="1"/>
        <end position="64"/>
    </location>
</feature>
<dbReference type="EMBL" id="AE017350">
    <property type="protein sequence ID" value="ALO60914.1"/>
    <property type="molecule type" value="Genomic_DNA"/>
</dbReference>
<dbReference type="AlphaFoldDB" id="A0A0S2LJC0"/>
<feature type="compositionally biased region" description="Polar residues" evidence="1">
    <location>
        <begin position="37"/>
        <end position="53"/>
    </location>
</feature>
<accession>A0A0S2LJC0</accession>
<feature type="compositionally biased region" description="Pro residues" evidence="1">
    <location>
        <begin position="108"/>
        <end position="121"/>
    </location>
</feature>
<dbReference type="PaxDb" id="214684-A0A0S2LJC0"/>
<reference evidence="2 3" key="1">
    <citation type="journal article" date="2005" name="Science">
        <title>The genome of the basidiomycetous yeast and human pathogen Cryptococcus neoformans.</title>
        <authorList>
            <person name="Loftus B.J."/>
            <person name="Fung E."/>
            <person name="Roncaglia P."/>
            <person name="Rowley D."/>
            <person name="Amedeo P."/>
            <person name="Bruno D."/>
            <person name="Vamathevan J."/>
            <person name="Miranda M."/>
            <person name="Anderson I.J."/>
            <person name="Fraser J.A."/>
            <person name="Allen J.E."/>
            <person name="Bosdet I.E."/>
            <person name="Brent M.R."/>
            <person name="Chiu R."/>
            <person name="Doering T.L."/>
            <person name="Donlin M.J."/>
            <person name="D'Souza C.A."/>
            <person name="Fox D.S."/>
            <person name="Grinberg V."/>
            <person name="Fu J."/>
            <person name="Fukushima M."/>
            <person name="Haas B.J."/>
            <person name="Huang J.C."/>
            <person name="Janbon G."/>
            <person name="Jones S.J."/>
            <person name="Koo H.L."/>
            <person name="Krzywinski M.I."/>
            <person name="Kwon-Chung J.K."/>
            <person name="Lengeler K.B."/>
            <person name="Maiti R."/>
            <person name="Marra M.A."/>
            <person name="Marra R.E."/>
            <person name="Mathewson C.A."/>
            <person name="Mitchell T.G."/>
            <person name="Pertea M."/>
            <person name="Riggs F.R."/>
            <person name="Salzberg S.L."/>
            <person name="Schein J.E."/>
            <person name="Shvartsbeyn A."/>
            <person name="Shin H."/>
            <person name="Shumway M."/>
            <person name="Specht C.A."/>
            <person name="Suh B.B."/>
            <person name="Tenney A."/>
            <person name="Utterback T.R."/>
            <person name="Wickes B.L."/>
            <person name="Wortman J.R."/>
            <person name="Wye N.H."/>
            <person name="Kronstad J.W."/>
            <person name="Lodge J.K."/>
            <person name="Heitman J."/>
            <person name="Davis R.W."/>
            <person name="Fraser C.M."/>
            <person name="Hyman R.W."/>
        </authorList>
    </citation>
    <scope>NUCLEOTIDE SEQUENCE [LARGE SCALE GENOMIC DNA]</scope>
    <source>
        <strain evidence="3">JEC21 / ATCC MYA-565</strain>
    </source>
</reference>
<dbReference type="KEGG" id="cne:CNJ02365"/>
<dbReference type="OrthoDB" id="2576275at2759"/>
<dbReference type="Proteomes" id="UP000002149">
    <property type="component" value="Chromosome 10"/>
</dbReference>